<dbReference type="PROSITE" id="PS51471">
    <property type="entry name" value="FE2OG_OXY"/>
    <property type="match status" value="1"/>
</dbReference>
<feature type="domain" description="Fe2OG dioxygenase" evidence="1">
    <location>
        <begin position="97"/>
        <end position="194"/>
    </location>
</feature>
<dbReference type="GO" id="GO:0008198">
    <property type="term" value="F:ferrous iron binding"/>
    <property type="evidence" value="ECO:0007669"/>
    <property type="project" value="TreeGrafter"/>
</dbReference>
<dbReference type="SUPFAM" id="SSF51197">
    <property type="entry name" value="Clavaminate synthase-like"/>
    <property type="match status" value="1"/>
</dbReference>
<sequence length="197" mass="23127">MSHTYLDPLEQSWIKYYSNIPENVKINQTDFEILWNLHPEEKGKVKIMGKQLETPRWQQAYGISYSFSGTVNNALPIPPMIQKFIDWANLKEDSDDIFNMALVNWYLNGDHYIGHHSDDERQLIKESSIYCFSFGADRDFILKNKTTKENTKICLNDNSLIIMGGKCQKTHTHSIPKRKKINDRRISITLRKFKNIE</sequence>
<proteinExistence type="predicted"/>
<dbReference type="PANTHER" id="PTHR31573:SF1">
    <property type="entry name" value="DNA OXIDATIVE DEMETHYLASE ALKBH2"/>
    <property type="match status" value="1"/>
</dbReference>
<evidence type="ECO:0000313" key="2">
    <source>
        <dbReference type="EMBL" id="VVU94347.1"/>
    </source>
</evidence>
<dbReference type="InterPro" id="IPR032852">
    <property type="entry name" value="ALKBH2"/>
</dbReference>
<protein>
    <submittedName>
        <fullName evidence="2">2OG-Fe(II) oxygenase superfamily</fullName>
    </submittedName>
</protein>
<dbReference type="EMBL" id="CABVLZ010000001">
    <property type="protein sequence ID" value="VVU94347.1"/>
    <property type="molecule type" value="Genomic_DNA"/>
</dbReference>
<dbReference type="InterPro" id="IPR005123">
    <property type="entry name" value="Oxoglu/Fe-dep_dioxygenase_dom"/>
</dbReference>
<dbReference type="InterPro" id="IPR027450">
    <property type="entry name" value="AlkB-like"/>
</dbReference>
<organism evidence="2">
    <name type="scientific">seawater metagenome</name>
    <dbReference type="NCBI Taxonomy" id="1561972"/>
    <lineage>
        <taxon>unclassified sequences</taxon>
        <taxon>metagenomes</taxon>
        <taxon>ecological metagenomes</taxon>
    </lineage>
</organism>
<dbReference type="InterPro" id="IPR037151">
    <property type="entry name" value="AlkB-like_sf"/>
</dbReference>
<gene>
    <name evidence="2" type="ORF">CPAV1605_69</name>
</gene>
<evidence type="ECO:0000259" key="1">
    <source>
        <dbReference type="PROSITE" id="PS51471"/>
    </source>
</evidence>
<dbReference type="Pfam" id="PF13532">
    <property type="entry name" value="2OG-FeII_Oxy_2"/>
    <property type="match status" value="1"/>
</dbReference>
<dbReference type="PANTHER" id="PTHR31573">
    <property type="entry name" value="ALPHA-KETOGLUTARATE-DEPENDENT DIOXYGENASE ALKB HOMOLOG 2"/>
    <property type="match status" value="1"/>
</dbReference>
<dbReference type="GO" id="GO:0006307">
    <property type="term" value="P:DNA alkylation repair"/>
    <property type="evidence" value="ECO:0007669"/>
    <property type="project" value="TreeGrafter"/>
</dbReference>
<dbReference type="Gene3D" id="2.60.120.590">
    <property type="entry name" value="Alpha-ketoglutarate-dependent dioxygenase AlkB-like"/>
    <property type="match status" value="1"/>
</dbReference>
<accession>A0A5E8CH45</accession>
<dbReference type="GO" id="GO:0051747">
    <property type="term" value="F:cytosine C-5 DNA demethylase activity"/>
    <property type="evidence" value="ECO:0007669"/>
    <property type="project" value="TreeGrafter"/>
</dbReference>
<dbReference type="AlphaFoldDB" id="A0A5E8CH45"/>
<name>A0A5E8CH45_9ZZZZ</name>
<reference evidence="2" key="1">
    <citation type="submission" date="2019-09" db="EMBL/GenBank/DDBJ databases">
        <authorList>
            <person name="Needham M D."/>
        </authorList>
    </citation>
    <scope>NUCLEOTIDE SEQUENCE</scope>
</reference>
<dbReference type="GO" id="GO:0035516">
    <property type="term" value="F:broad specificity oxidative DNA demethylase activity"/>
    <property type="evidence" value="ECO:0007669"/>
    <property type="project" value="TreeGrafter"/>
</dbReference>